<dbReference type="GO" id="GO:0042956">
    <property type="term" value="P:maltodextrin transmembrane transport"/>
    <property type="evidence" value="ECO:0007669"/>
    <property type="project" value="TreeGrafter"/>
</dbReference>
<sequence length="478" mass="50674">MTSPYVTPPERPVAGPGGPRIGPALLGATLALCLAATACGAPGGGGEGGGPYKVPEDEKIKEPVSPEQLAKKGDVTLRLGIDANLEAEMERVVPRFEEKYPNVDVEIKYKSFEDQIKTVIPTLKSGGAKAPDLVGGNQGYSIDGAMVEGGLARPIDDIADAYGWSKTMSPSLLSTLRWSEDGRKFGVGDLYGIAPDTQNVGIFYNKKTLDEIGVEPPETFADFEKALAAAKDAGEQPLLLGNAEGYGAYQAFGIIQAAHSDTLPLTEWINGSEGADFVNETNLKAADGIVEWVEKGYFQEGYNSLTDVDATTKFGEGEGVFMIAGDWNATSLVQAKAKDIGFLPAPKGKSGAHIAQGAAGLPWHVNAKTKNIEAVAAFLGMVMDEQNAADLAEIGRIPRIAPEDTSDLDPLTKDAIEATQVTLEDEGLVGFMDYASDTMYDTLGAETEKLLGGKLDSGEYLGAIQKDWQKFQTDRAKG</sequence>
<feature type="compositionally biased region" description="Pro residues" evidence="4">
    <location>
        <begin position="1"/>
        <end position="11"/>
    </location>
</feature>
<feature type="region of interest" description="Disordered" evidence="4">
    <location>
        <begin position="1"/>
        <end position="20"/>
    </location>
</feature>
<gene>
    <name evidence="5" type="ORF">CLV63_104137</name>
</gene>
<name>A0A2P8DNZ3_9ACTN</name>
<protein>
    <submittedName>
        <fullName evidence="5">Carbohydrate ABC transporter substrate-binding protein (CUT1 family)</fullName>
    </submittedName>
</protein>
<organism evidence="5 6">
    <name type="scientific">Murinocardiopsis flavida</name>
    <dbReference type="NCBI Taxonomy" id="645275"/>
    <lineage>
        <taxon>Bacteria</taxon>
        <taxon>Bacillati</taxon>
        <taxon>Actinomycetota</taxon>
        <taxon>Actinomycetes</taxon>
        <taxon>Streptosporangiales</taxon>
        <taxon>Nocardiopsidaceae</taxon>
        <taxon>Murinocardiopsis</taxon>
    </lineage>
</organism>
<reference evidence="5 6" key="1">
    <citation type="submission" date="2018-03" db="EMBL/GenBank/DDBJ databases">
        <title>Genomic Encyclopedia of Archaeal and Bacterial Type Strains, Phase II (KMG-II): from individual species to whole genera.</title>
        <authorList>
            <person name="Goeker M."/>
        </authorList>
    </citation>
    <scope>NUCLEOTIDE SEQUENCE [LARGE SCALE GENOMIC DNA]</scope>
    <source>
        <strain evidence="5 6">DSM 45312</strain>
    </source>
</reference>
<keyword evidence="3" id="KW-0732">Signal</keyword>
<proteinExistence type="inferred from homology"/>
<dbReference type="GO" id="GO:0055052">
    <property type="term" value="C:ATP-binding cassette (ABC) transporter complex, substrate-binding subunit-containing"/>
    <property type="evidence" value="ECO:0007669"/>
    <property type="project" value="TreeGrafter"/>
</dbReference>
<dbReference type="Proteomes" id="UP000240542">
    <property type="component" value="Unassembled WGS sequence"/>
</dbReference>
<dbReference type="GO" id="GO:0015768">
    <property type="term" value="P:maltose transport"/>
    <property type="evidence" value="ECO:0007669"/>
    <property type="project" value="TreeGrafter"/>
</dbReference>
<evidence type="ECO:0000256" key="3">
    <source>
        <dbReference type="ARBA" id="ARBA00022729"/>
    </source>
</evidence>
<dbReference type="Pfam" id="PF01547">
    <property type="entry name" value="SBP_bac_1"/>
    <property type="match status" value="1"/>
</dbReference>
<accession>A0A2P8DNZ3</accession>
<evidence type="ECO:0000256" key="1">
    <source>
        <dbReference type="ARBA" id="ARBA00008520"/>
    </source>
</evidence>
<evidence type="ECO:0000313" key="6">
    <source>
        <dbReference type="Proteomes" id="UP000240542"/>
    </source>
</evidence>
<dbReference type="SUPFAM" id="SSF53850">
    <property type="entry name" value="Periplasmic binding protein-like II"/>
    <property type="match status" value="1"/>
</dbReference>
<dbReference type="PANTHER" id="PTHR30061:SF50">
    <property type="entry name" value="MALTOSE_MALTODEXTRIN-BINDING PERIPLASMIC PROTEIN"/>
    <property type="match status" value="1"/>
</dbReference>
<dbReference type="InterPro" id="IPR006059">
    <property type="entry name" value="SBP"/>
</dbReference>
<comment type="similarity">
    <text evidence="1">Belongs to the bacterial solute-binding protein 1 family.</text>
</comment>
<dbReference type="EMBL" id="PYGA01000004">
    <property type="protein sequence ID" value="PSK98913.1"/>
    <property type="molecule type" value="Genomic_DNA"/>
</dbReference>
<evidence type="ECO:0000313" key="5">
    <source>
        <dbReference type="EMBL" id="PSK98913.1"/>
    </source>
</evidence>
<dbReference type="GO" id="GO:1901982">
    <property type="term" value="F:maltose binding"/>
    <property type="evidence" value="ECO:0007669"/>
    <property type="project" value="TreeGrafter"/>
</dbReference>
<dbReference type="AlphaFoldDB" id="A0A2P8DNZ3"/>
<dbReference type="Gene3D" id="3.40.190.10">
    <property type="entry name" value="Periplasmic binding protein-like II"/>
    <property type="match status" value="2"/>
</dbReference>
<dbReference type="RefSeq" id="WP_106582240.1">
    <property type="nucleotide sequence ID" value="NZ_PYGA01000004.1"/>
</dbReference>
<keyword evidence="6" id="KW-1185">Reference proteome</keyword>
<keyword evidence="2" id="KW-0813">Transport</keyword>
<dbReference type="PANTHER" id="PTHR30061">
    <property type="entry name" value="MALTOSE-BINDING PERIPLASMIC PROTEIN"/>
    <property type="match status" value="1"/>
</dbReference>
<dbReference type="OrthoDB" id="358201at2"/>
<feature type="compositionally biased region" description="Basic and acidic residues" evidence="4">
    <location>
        <begin position="54"/>
        <end position="65"/>
    </location>
</feature>
<evidence type="ECO:0000256" key="2">
    <source>
        <dbReference type="ARBA" id="ARBA00022448"/>
    </source>
</evidence>
<evidence type="ECO:0000256" key="4">
    <source>
        <dbReference type="SAM" id="MobiDB-lite"/>
    </source>
</evidence>
<comment type="caution">
    <text evidence="5">The sequence shown here is derived from an EMBL/GenBank/DDBJ whole genome shotgun (WGS) entry which is preliminary data.</text>
</comment>
<feature type="region of interest" description="Disordered" evidence="4">
    <location>
        <begin position="44"/>
        <end position="65"/>
    </location>
</feature>